<comment type="caution">
    <text evidence="1">The sequence shown here is derived from an EMBL/GenBank/DDBJ whole genome shotgun (WGS) entry which is preliminary data.</text>
</comment>
<protein>
    <submittedName>
        <fullName evidence="1">Uncharacterized protein</fullName>
    </submittedName>
</protein>
<dbReference type="GO" id="GO:0003677">
    <property type="term" value="F:DNA binding"/>
    <property type="evidence" value="ECO:0007669"/>
    <property type="project" value="InterPro"/>
</dbReference>
<name>A0AA94HRJ6_DESDE</name>
<dbReference type="Proteomes" id="UP000182680">
    <property type="component" value="Unassembled WGS sequence"/>
</dbReference>
<dbReference type="AlphaFoldDB" id="A0AA94HRJ6"/>
<organism evidence="1 2">
    <name type="scientific">Desulfovibrio desulfuricans</name>
    <dbReference type="NCBI Taxonomy" id="876"/>
    <lineage>
        <taxon>Bacteria</taxon>
        <taxon>Pseudomonadati</taxon>
        <taxon>Thermodesulfobacteriota</taxon>
        <taxon>Desulfovibrionia</taxon>
        <taxon>Desulfovibrionales</taxon>
        <taxon>Desulfovibrionaceae</taxon>
        <taxon>Desulfovibrio</taxon>
    </lineage>
</organism>
<dbReference type="InterPro" id="IPR010982">
    <property type="entry name" value="Lambda_DNA-bd_dom_sf"/>
</dbReference>
<gene>
    <name evidence="1" type="ORF">SAMN02910291_00749</name>
</gene>
<dbReference type="EMBL" id="FPIW01000008">
    <property type="protein sequence ID" value="SFW30175.1"/>
    <property type="molecule type" value="Genomic_DNA"/>
</dbReference>
<evidence type="ECO:0000313" key="1">
    <source>
        <dbReference type="EMBL" id="SFW30175.1"/>
    </source>
</evidence>
<sequence length="105" mass="11348">MSDCSPAEWRTLLEQAVAVTNVTDVARRLGVARSSLSLLLNGKYPGSTGNMAARIMATLAVCPVYGDTRSADICAARRAAPIPTSNPFALRQWRECQQCNLYTGE</sequence>
<dbReference type="RefSeq" id="WP_072311417.1">
    <property type="nucleotide sequence ID" value="NZ_FPIW01000008.1"/>
</dbReference>
<reference evidence="2" key="1">
    <citation type="submission" date="2016-11" db="EMBL/GenBank/DDBJ databases">
        <authorList>
            <person name="Jaros S."/>
            <person name="Januszkiewicz K."/>
            <person name="Wedrychowicz H."/>
        </authorList>
    </citation>
    <scope>NUCLEOTIDE SEQUENCE [LARGE SCALE GENOMIC DNA]</scope>
    <source>
        <strain evidence="2">DSM 7057</strain>
    </source>
</reference>
<evidence type="ECO:0000313" key="2">
    <source>
        <dbReference type="Proteomes" id="UP000182680"/>
    </source>
</evidence>
<dbReference type="Gene3D" id="1.10.260.40">
    <property type="entry name" value="lambda repressor-like DNA-binding domains"/>
    <property type="match status" value="1"/>
</dbReference>
<accession>A0AA94HRJ6</accession>
<proteinExistence type="predicted"/>